<name>A0A371F321_MUCPR</name>
<dbReference type="InterPro" id="IPR013103">
    <property type="entry name" value="RVT_2"/>
</dbReference>
<evidence type="ECO:0000313" key="2">
    <source>
        <dbReference type="EMBL" id="RDX72696.1"/>
    </source>
</evidence>
<sequence>MASHDAFDLLTEEVESSTFQEAMRSSHKWKPYIEIRHENLLNFQKVRKSLIKRDGNDQVERYRAILVVKGYAKKKLTKSLYNLKQAPRCWYKRFDSFIISLNYNIMSSYHCTYYNRFDDNDFIILLYVNDIWLREFDMKDLGPANKILGMQIHRDRKDRKVWLSQKNYLLKILRRFNMQDCKPISTPLLVNYKLSSSISPSSEEERMEMSRVSYASAVGSLVYAMICTRPDFAQVVGVVSKFMGNPSKEHCNDLRYIKGTSGVALCYGGSELLVRGYVDSDFAGDVDKRKSTTGYVFTIAGGAVSWLSKLQDVIALSTTEAEYMVVTQEYKEAILIKRLMEELGHKQQQIVVYCDSQSALHIARNPAFHSRTKHIAIRYHFVREVILEHKFQKNHGLLDLMIGMHPYKENGAHHPKNVVNVHRRAQHPKMNSTSIKELNIHRRL</sequence>
<protein>
    <recommendedName>
        <fullName evidence="1">Reverse transcriptase Ty1/copia-type domain-containing protein</fullName>
    </recommendedName>
</protein>
<gene>
    <name evidence="2" type="ORF">CR513_47771</name>
</gene>
<dbReference type="AlphaFoldDB" id="A0A371F321"/>
<feature type="domain" description="Reverse transcriptase Ty1/copia-type" evidence="1">
    <location>
        <begin position="75"/>
        <end position="189"/>
    </location>
</feature>
<dbReference type="EMBL" id="QJKJ01010800">
    <property type="protein sequence ID" value="RDX72696.1"/>
    <property type="molecule type" value="Genomic_DNA"/>
</dbReference>
<keyword evidence="3" id="KW-1185">Reference proteome</keyword>
<dbReference type="SUPFAM" id="SSF56672">
    <property type="entry name" value="DNA/RNA polymerases"/>
    <property type="match status" value="1"/>
</dbReference>
<dbReference type="InterPro" id="IPR043502">
    <property type="entry name" value="DNA/RNA_pol_sf"/>
</dbReference>
<evidence type="ECO:0000259" key="1">
    <source>
        <dbReference type="Pfam" id="PF07727"/>
    </source>
</evidence>
<dbReference type="Pfam" id="PF07727">
    <property type="entry name" value="RVT_2"/>
    <property type="match status" value="1"/>
</dbReference>
<comment type="caution">
    <text evidence="2">The sequence shown here is derived from an EMBL/GenBank/DDBJ whole genome shotgun (WGS) entry which is preliminary data.</text>
</comment>
<reference evidence="2" key="1">
    <citation type="submission" date="2018-05" db="EMBL/GenBank/DDBJ databases">
        <title>Draft genome of Mucuna pruriens seed.</title>
        <authorList>
            <person name="Nnadi N.E."/>
            <person name="Vos R."/>
            <person name="Hasami M.H."/>
            <person name="Devisetty U.K."/>
            <person name="Aguiy J.C."/>
        </authorList>
    </citation>
    <scope>NUCLEOTIDE SEQUENCE [LARGE SCALE GENOMIC DNA]</scope>
    <source>
        <strain evidence="2">JCA_2017</strain>
    </source>
</reference>
<dbReference type="PANTHER" id="PTHR11439:SF467">
    <property type="entry name" value="INTEGRASE CATALYTIC DOMAIN-CONTAINING PROTEIN"/>
    <property type="match status" value="1"/>
</dbReference>
<organism evidence="2 3">
    <name type="scientific">Mucuna pruriens</name>
    <name type="common">Velvet bean</name>
    <name type="synonym">Dolichos pruriens</name>
    <dbReference type="NCBI Taxonomy" id="157652"/>
    <lineage>
        <taxon>Eukaryota</taxon>
        <taxon>Viridiplantae</taxon>
        <taxon>Streptophyta</taxon>
        <taxon>Embryophyta</taxon>
        <taxon>Tracheophyta</taxon>
        <taxon>Spermatophyta</taxon>
        <taxon>Magnoliopsida</taxon>
        <taxon>eudicotyledons</taxon>
        <taxon>Gunneridae</taxon>
        <taxon>Pentapetalae</taxon>
        <taxon>rosids</taxon>
        <taxon>fabids</taxon>
        <taxon>Fabales</taxon>
        <taxon>Fabaceae</taxon>
        <taxon>Papilionoideae</taxon>
        <taxon>50 kb inversion clade</taxon>
        <taxon>NPAAA clade</taxon>
        <taxon>indigoferoid/millettioid clade</taxon>
        <taxon>Phaseoleae</taxon>
        <taxon>Mucuna</taxon>
    </lineage>
</organism>
<proteinExistence type="predicted"/>
<dbReference type="OrthoDB" id="418757at2759"/>
<feature type="non-terminal residue" evidence="2">
    <location>
        <position position="1"/>
    </location>
</feature>
<dbReference type="CDD" id="cd09272">
    <property type="entry name" value="RNase_HI_RT_Ty1"/>
    <property type="match status" value="1"/>
</dbReference>
<accession>A0A371F321</accession>
<dbReference type="PANTHER" id="PTHR11439">
    <property type="entry name" value="GAG-POL-RELATED RETROTRANSPOSON"/>
    <property type="match status" value="1"/>
</dbReference>
<dbReference type="Proteomes" id="UP000257109">
    <property type="component" value="Unassembled WGS sequence"/>
</dbReference>
<evidence type="ECO:0000313" key="3">
    <source>
        <dbReference type="Proteomes" id="UP000257109"/>
    </source>
</evidence>